<evidence type="ECO:0000256" key="6">
    <source>
        <dbReference type="ARBA" id="ARBA00048117"/>
    </source>
</evidence>
<comment type="catalytic activity">
    <reaction evidence="6">
        <text>L-threonylcarbamoyladenylate + adenosine(37) in tRNA = N(6)-L-threonylcarbamoyladenosine(37) in tRNA + AMP + H(+)</text>
        <dbReference type="Rhea" id="RHEA:37059"/>
        <dbReference type="Rhea" id="RHEA-COMP:10162"/>
        <dbReference type="Rhea" id="RHEA-COMP:10163"/>
        <dbReference type="ChEBI" id="CHEBI:15378"/>
        <dbReference type="ChEBI" id="CHEBI:73682"/>
        <dbReference type="ChEBI" id="CHEBI:74411"/>
        <dbReference type="ChEBI" id="CHEBI:74418"/>
        <dbReference type="ChEBI" id="CHEBI:456215"/>
        <dbReference type="EC" id="2.3.1.234"/>
    </reaction>
</comment>
<dbReference type="InterPro" id="IPR043129">
    <property type="entry name" value="ATPase_NBD"/>
</dbReference>
<dbReference type="GO" id="GO:0061711">
    <property type="term" value="F:tRNA N(6)-L-threonylcarbamoyladenine synthase activity"/>
    <property type="evidence" value="ECO:0007669"/>
    <property type="project" value="UniProtKB-EC"/>
</dbReference>
<keyword evidence="3" id="KW-0819">tRNA processing</keyword>
<accession>A0A1G9Q8M8</accession>
<sequence>MSFQENNIIIGIDTSCYTTSIAAISLGKKVIFNKKIMLEVKNNSKGLRQSEAVFQHVKNLGELDKELKDILKNYNIKGICVSSKPRPIEGSYMPVFTVGLNFSKLLSSMISCEIYETTHQENHIEASLLTNNIKDKQRFLSVHMSGGTTEILLCRFNKEKNGYDIDIVGGTKDISFGQLIDRIGVEMGYDFPAGKYIDENAINCNEKIEQGLKTSVKDGYMNLSGLENQVKKIIVQKDKEYISKLLLDAVVRNMLKSIIYLTKAYNVNEVVFAGGVSASKYVSKELILKLKKYKTNAYFTKPEYSTDNAVGCAAIGVKKFENKSDEYK</sequence>
<evidence type="ECO:0000256" key="4">
    <source>
        <dbReference type="ARBA" id="ARBA00022723"/>
    </source>
</evidence>
<dbReference type="GO" id="GO:0005829">
    <property type="term" value="C:cytosol"/>
    <property type="evidence" value="ECO:0007669"/>
    <property type="project" value="TreeGrafter"/>
</dbReference>
<evidence type="ECO:0000256" key="1">
    <source>
        <dbReference type="ARBA" id="ARBA00012156"/>
    </source>
</evidence>
<dbReference type="EMBL" id="FNGW01000005">
    <property type="protein sequence ID" value="SDM07442.1"/>
    <property type="molecule type" value="Genomic_DNA"/>
</dbReference>
<gene>
    <name evidence="8" type="ORF">SAMN04515677_10588</name>
</gene>
<evidence type="ECO:0000313" key="9">
    <source>
        <dbReference type="Proteomes" id="UP000199068"/>
    </source>
</evidence>
<dbReference type="Pfam" id="PF00814">
    <property type="entry name" value="TsaD"/>
    <property type="match status" value="1"/>
</dbReference>
<reference evidence="8 9" key="1">
    <citation type="submission" date="2016-10" db="EMBL/GenBank/DDBJ databases">
        <authorList>
            <person name="de Groot N.N."/>
        </authorList>
    </citation>
    <scope>NUCLEOTIDE SEQUENCE [LARGE SCALE GENOMIC DNA]</scope>
    <source>
        <strain evidence="8 9">DSM 797</strain>
    </source>
</reference>
<dbReference type="RefSeq" id="WP_092726064.1">
    <property type="nucleotide sequence ID" value="NZ_FNGW01000005.1"/>
</dbReference>
<dbReference type="InterPro" id="IPR017861">
    <property type="entry name" value="KAE1/TsaD"/>
</dbReference>
<dbReference type="Proteomes" id="UP000199068">
    <property type="component" value="Unassembled WGS sequence"/>
</dbReference>
<dbReference type="Gene3D" id="3.30.420.40">
    <property type="match status" value="2"/>
</dbReference>
<protein>
    <recommendedName>
        <fullName evidence="1">N(6)-L-threonylcarbamoyladenine synthase</fullName>
        <ecNumber evidence="1">2.3.1.234</ecNumber>
    </recommendedName>
</protein>
<keyword evidence="9" id="KW-1185">Reference proteome</keyword>
<dbReference type="EC" id="2.3.1.234" evidence="1"/>
<evidence type="ECO:0000256" key="2">
    <source>
        <dbReference type="ARBA" id="ARBA00022679"/>
    </source>
</evidence>
<dbReference type="GO" id="GO:0046872">
    <property type="term" value="F:metal ion binding"/>
    <property type="evidence" value="ECO:0007669"/>
    <property type="project" value="UniProtKB-KW"/>
</dbReference>
<dbReference type="AlphaFoldDB" id="A0A1G9Q8M8"/>
<evidence type="ECO:0000256" key="3">
    <source>
        <dbReference type="ARBA" id="ARBA00022694"/>
    </source>
</evidence>
<evidence type="ECO:0000313" key="8">
    <source>
        <dbReference type="EMBL" id="SDM07442.1"/>
    </source>
</evidence>
<keyword evidence="5" id="KW-0012">Acyltransferase</keyword>
<keyword evidence="2" id="KW-0808">Transferase</keyword>
<name>A0A1G9Q8M8_9FIRM</name>
<keyword evidence="4" id="KW-0479">Metal-binding</keyword>
<proteinExistence type="predicted"/>
<evidence type="ECO:0000256" key="5">
    <source>
        <dbReference type="ARBA" id="ARBA00023315"/>
    </source>
</evidence>
<organism evidence="8 9">
    <name type="scientific">Romboutsia lituseburensis DSM 797</name>
    <dbReference type="NCBI Taxonomy" id="1121325"/>
    <lineage>
        <taxon>Bacteria</taxon>
        <taxon>Bacillati</taxon>
        <taxon>Bacillota</taxon>
        <taxon>Clostridia</taxon>
        <taxon>Peptostreptococcales</taxon>
        <taxon>Peptostreptococcaceae</taxon>
        <taxon>Romboutsia</taxon>
    </lineage>
</organism>
<dbReference type="STRING" id="1121325.SAMN04515677_10588"/>
<dbReference type="PANTHER" id="PTHR11735:SF11">
    <property type="entry name" value="TRNA THREONYLCARBAMOYLADENOSINE BIOSYNTHESIS PROTEIN TSAB"/>
    <property type="match status" value="1"/>
</dbReference>
<dbReference type="InterPro" id="IPR000905">
    <property type="entry name" value="Gcp-like_dom"/>
</dbReference>
<dbReference type="PRINTS" id="PR00789">
    <property type="entry name" value="OSIALOPTASE"/>
</dbReference>
<dbReference type="SUPFAM" id="SSF53067">
    <property type="entry name" value="Actin-like ATPase domain"/>
    <property type="match status" value="1"/>
</dbReference>
<evidence type="ECO:0000259" key="7">
    <source>
        <dbReference type="Pfam" id="PF00814"/>
    </source>
</evidence>
<feature type="domain" description="Gcp-like" evidence="7">
    <location>
        <begin position="48"/>
        <end position="310"/>
    </location>
</feature>
<dbReference type="PANTHER" id="PTHR11735">
    <property type="entry name" value="TRNA N6-ADENOSINE THREONYLCARBAMOYLTRANSFERASE"/>
    <property type="match status" value="1"/>
</dbReference>
<dbReference type="GO" id="GO:0008033">
    <property type="term" value="P:tRNA processing"/>
    <property type="evidence" value="ECO:0007669"/>
    <property type="project" value="UniProtKB-KW"/>
</dbReference>